<evidence type="ECO:0000256" key="3">
    <source>
        <dbReference type="ARBA" id="ARBA00022771"/>
    </source>
</evidence>
<feature type="domain" description="Matrin-type" evidence="7">
    <location>
        <begin position="86"/>
        <end position="117"/>
    </location>
</feature>
<evidence type="ECO:0000256" key="5">
    <source>
        <dbReference type="ARBA" id="ARBA00023242"/>
    </source>
</evidence>
<evidence type="ECO:0000259" key="7">
    <source>
        <dbReference type="PROSITE" id="PS50171"/>
    </source>
</evidence>
<keyword evidence="5" id="KW-0539">Nucleus</keyword>
<dbReference type="InterPro" id="IPR036236">
    <property type="entry name" value="Znf_C2H2_sf"/>
</dbReference>
<evidence type="ECO:0000313" key="8">
    <source>
        <dbReference type="EMBL" id="MED6288935.1"/>
    </source>
</evidence>
<dbReference type="PANTHER" id="PTHR15491">
    <property type="match status" value="1"/>
</dbReference>
<dbReference type="PROSITE" id="PS50171">
    <property type="entry name" value="ZF_MATRIN"/>
    <property type="match status" value="1"/>
</dbReference>
<accession>A0ABU7EP66</accession>
<protein>
    <recommendedName>
        <fullName evidence="7">Matrin-type domain-containing protein</fullName>
    </recommendedName>
</protein>
<gene>
    <name evidence="8" type="ORF">CHARACLAT_031290</name>
</gene>
<feature type="non-terminal residue" evidence="8">
    <location>
        <position position="1"/>
    </location>
</feature>
<evidence type="ECO:0000256" key="6">
    <source>
        <dbReference type="SAM" id="MobiDB-lite"/>
    </source>
</evidence>
<feature type="compositionally biased region" description="Basic and acidic residues" evidence="6">
    <location>
        <begin position="32"/>
        <end position="43"/>
    </location>
</feature>
<comment type="subcellular location">
    <subcellularLocation>
        <location evidence="1">Nucleus</location>
    </subcellularLocation>
</comment>
<evidence type="ECO:0000313" key="9">
    <source>
        <dbReference type="Proteomes" id="UP001352852"/>
    </source>
</evidence>
<dbReference type="SMART" id="SM00451">
    <property type="entry name" value="ZnF_U1"/>
    <property type="match status" value="1"/>
</dbReference>
<evidence type="ECO:0000256" key="1">
    <source>
        <dbReference type="ARBA" id="ARBA00004123"/>
    </source>
</evidence>
<keyword evidence="4" id="KW-0862">Zinc</keyword>
<name>A0ABU7EP66_9TELE</name>
<comment type="caution">
    <text evidence="8">The sequence shown here is derived from an EMBL/GenBank/DDBJ whole genome shotgun (WGS) entry which is preliminary data.</text>
</comment>
<organism evidence="8 9">
    <name type="scientific">Characodon lateralis</name>
    <dbReference type="NCBI Taxonomy" id="208331"/>
    <lineage>
        <taxon>Eukaryota</taxon>
        <taxon>Metazoa</taxon>
        <taxon>Chordata</taxon>
        <taxon>Craniata</taxon>
        <taxon>Vertebrata</taxon>
        <taxon>Euteleostomi</taxon>
        <taxon>Actinopterygii</taxon>
        <taxon>Neopterygii</taxon>
        <taxon>Teleostei</taxon>
        <taxon>Neoteleostei</taxon>
        <taxon>Acanthomorphata</taxon>
        <taxon>Ovalentaria</taxon>
        <taxon>Atherinomorphae</taxon>
        <taxon>Cyprinodontiformes</taxon>
        <taxon>Goodeidae</taxon>
        <taxon>Characodon</taxon>
    </lineage>
</organism>
<evidence type="ECO:0000256" key="2">
    <source>
        <dbReference type="ARBA" id="ARBA00022723"/>
    </source>
</evidence>
<dbReference type="Gene3D" id="3.30.160.60">
    <property type="entry name" value="Classic Zinc Finger"/>
    <property type="match status" value="1"/>
</dbReference>
<dbReference type="InterPro" id="IPR000690">
    <property type="entry name" value="Matrin/U1-C_Znf_C2H2"/>
</dbReference>
<reference evidence="8 9" key="1">
    <citation type="submission" date="2021-06" db="EMBL/GenBank/DDBJ databases">
        <authorList>
            <person name="Palmer J.M."/>
        </authorList>
    </citation>
    <scope>NUCLEOTIDE SEQUENCE [LARGE SCALE GENOMIC DNA]</scope>
    <source>
        <strain evidence="8 9">CL_MEX2019</strain>
        <tissue evidence="8">Muscle</tissue>
    </source>
</reference>
<dbReference type="InterPro" id="IPR003604">
    <property type="entry name" value="Matrin/U1-like-C_Znf_C2H2"/>
</dbReference>
<dbReference type="Proteomes" id="UP001352852">
    <property type="component" value="Unassembled WGS sequence"/>
</dbReference>
<keyword evidence="2" id="KW-0479">Metal-binding</keyword>
<dbReference type="EMBL" id="JAHUTJ010062381">
    <property type="protein sequence ID" value="MED6288935.1"/>
    <property type="molecule type" value="Genomic_DNA"/>
</dbReference>
<evidence type="ECO:0000256" key="4">
    <source>
        <dbReference type="ARBA" id="ARBA00022833"/>
    </source>
</evidence>
<keyword evidence="3" id="KW-0863">Zinc-finger</keyword>
<proteinExistence type="predicted"/>
<dbReference type="SUPFAM" id="SSF57667">
    <property type="entry name" value="beta-beta-alpha zinc fingers"/>
    <property type="match status" value="1"/>
</dbReference>
<sequence>NFSALDEAGQTEDKKADEDDTIQTSSSSKRKHSDDPDVDKLRQELSGPEAKQSCSQSPSVPVDLQLPPFNPENPLGEEFVVPKSGFFCNLCSVFYLNESTAKKIHCSSQKHYKNLLKHYQNLQQKTSGTTPCVQD</sequence>
<dbReference type="PANTHER" id="PTHR15491:SF9">
    <property type="entry name" value="CIP1-INTERACTING ZINC FINGER PROTEIN"/>
    <property type="match status" value="1"/>
</dbReference>
<feature type="region of interest" description="Disordered" evidence="6">
    <location>
        <begin position="1"/>
        <end position="75"/>
    </location>
</feature>
<keyword evidence="9" id="KW-1185">Reference proteome</keyword>
<dbReference type="InterPro" id="IPR026811">
    <property type="entry name" value="CIZ1"/>
</dbReference>